<evidence type="ECO:0000313" key="3">
    <source>
        <dbReference type="Proteomes" id="UP001604336"/>
    </source>
</evidence>
<gene>
    <name evidence="2" type="ORF">Adt_07882</name>
</gene>
<dbReference type="Proteomes" id="UP001604336">
    <property type="component" value="Unassembled WGS sequence"/>
</dbReference>
<proteinExistence type="predicted"/>
<name>A0ABD1VBE3_9LAMI</name>
<accession>A0ABD1VBE3</accession>
<feature type="region of interest" description="Disordered" evidence="1">
    <location>
        <begin position="29"/>
        <end position="59"/>
    </location>
</feature>
<protein>
    <submittedName>
        <fullName evidence="2">Uncharacterized protein</fullName>
    </submittedName>
</protein>
<evidence type="ECO:0000256" key="1">
    <source>
        <dbReference type="SAM" id="MobiDB-lite"/>
    </source>
</evidence>
<sequence>MQETLRLSAAASSTNAAAAPLPSSASIFRPKHLHFPSPPPNNEIPLTISPPPSAPNPTKFSQLQEKLLYLDSLGIDSFYCLHVNPSLYSTPLSQVKSTCGIPLLPGSDHTGSSPHFPHVPGNFNLSLCPLP</sequence>
<keyword evidence="3" id="KW-1185">Reference proteome</keyword>
<dbReference type="EMBL" id="JBFOLK010000002">
    <property type="protein sequence ID" value="KAL2534531.1"/>
    <property type="molecule type" value="Genomic_DNA"/>
</dbReference>
<evidence type="ECO:0000313" key="2">
    <source>
        <dbReference type="EMBL" id="KAL2534531.1"/>
    </source>
</evidence>
<organism evidence="2 3">
    <name type="scientific">Abeliophyllum distichum</name>
    <dbReference type="NCBI Taxonomy" id="126358"/>
    <lineage>
        <taxon>Eukaryota</taxon>
        <taxon>Viridiplantae</taxon>
        <taxon>Streptophyta</taxon>
        <taxon>Embryophyta</taxon>
        <taxon>Tracheophyta</taxon>
        <taxon>Spermatophyta</taxon>
        <taxon>Magnoliopsida</taxon>
        <taxon>eudicotyledons</taxon>
        <taxon>Gunneridae</taxon>
        <taxon>Pentapetalae</taxon>
        <taxon>asterids</taxon>
        <taxon>lamiids</taxon>
        <taxon>Lamiales</taxon>
        <taxon>Oleaceae</taxon>
        <taxon>Forsythieae</taxon>
        <taxon>Abeliophyllum</taxon>
    </lineage>
</organism>
<feature type="compositionally biased region" description="Pro residues" evidence="1">
    <location>
        <begin position="36"/>
        <end position="55"/>
    </location>
</feature>
<reference evidence="3" key="1">
    <citation type="submission" date="2024-07" db="EMBL/GenBank/DDBJ databases">
        <title>Two chromosome-level genome assemblies of Korean endemic species Abeliophyllum distichum and Forsythia ovata (Oleaceae).</title>
        <authorList>
            <person name="Jang H."/>
        </authorList>
    </citation>
    <scope>NUCLEOTIDE SEQUENCE [LARGE SCALE GENOMIC DNA]</scope>
</reference>
<comment type="caution">
    <text evidence="2">The sequence shown here is derived from an EMBL/GenBank/DDBJ whole genome shotgun (WGS) entry which is preliminary data.</text>
</comment>
<dbReference type="AlphaFoldDB" id="A0ABD1VBE3"/>